<keyword evidence="3" id="KW-0285">Flavoprotein</keyword>
<dbReference type="OrthoDB" id="9804207at2"/>
<dbReference type="InterPro" id="IPR026021">
    <property type="entry name" value="YdjA-like"/>
</dbReference>
<dbReference type="EMBL" id="RQTE01000204">
    <property type="protein sequence ID" value="RZI01007.1"/>
    <property type="molecule type" value="Genomic_DNA"/>
</dbReference>
<evidence type="ECO:0000313" key="9">
    <source>
        <dbReference type="EMBL" id="QQS82787.1"/>
    </source>
</evidence>
<evidence type="ECO:0000256" key="6">
    <source>
        <dbReference type="ARBA" id="ARBA00023002"/>
    </source>
</evidence>
<dbReference type="EMBL" id="CP068073">
    <property type="protein sequence ID" value="QQS82787.1"/>
    <property type="molecule type" value="Genomic_DNA"/>
</dbReference>
<dbReference type="PANTHER" id="PTHR43821">
    <property type="entry name" value="NAD(P)H NITROREDUCTASE YDJA-RELATED"/>
    <property type="match status" value="1"/>
</dbReference>
<dbReference type="Gene3D" id="3.40.109.10">
    <property type="entry name" value="NADH Oxidase"/>
    <property type="match status" value="1"/>
</dbReference>
<dbReference type="GeneID" id="93727297"/>
<name>A0A143PCC5_9STAP</name>
<evidence type="ECO:0000256" key="3">
    <source>
        <dbReference type="ARBA" id="ARBA00022630"/>
    </source>
</evidence>
<keyword evidence="5" id="KW-0521">NADP</keyword>
<accession>A0A143PCC5</accession>
<comment type="similarity">
    <text evidence="2">Belongs to the nitroreductase family.</text>
</comment>
<sequence>MELKDAITSRRSVKIFDHDMHIDDEALYEALKLSTDAPNHGMREPWRIVHVSKERLGDMSRSVSRFAFRNEPEKQQSHYDAVTKLGGLLVMIVKRDPRQKENLENHLAFGTYAQNLMLLLYEAGIGTCWKSPEYIFSPKVRKVLGVQADEDLVGFLYLTDLKGKIPPKKPRHTENFISEY</sequence>
<dbReference type="Proteomes" id="UP000595942">
    <property type="component" value="Chromosome"/>
</dbReference>
<dbReference type="KEGG" id="scv:A4G25_05415"/>
<dbReference type="InterPro" id="IPR000415">
    <property type="entry name" value="Nitroreductase-like"/>
</dbReference>
<dbReference type="InterPro" id="IPR052530">
    <property type="entry name" value="NAD(P)H_nitroreductase"/>
</dbReference>
<evidence type="ECO:0000313" key="11">
    <source>
        <dbReference type="Proteomes" id="UP000293854"/>
    </source>
</evidence>
<evidence type="ECO:0000256" key="2">
    <source>
        <dbReference type="ARBA" id="ARBA00007118"/>
    </source>
</evidence>
<keyword evidence="12" id="KW-1185">Reference proteome</keyword>
<dbReference type="InterPro" id="IPR029479">
    <property type="entry name" value="Nitroreductase"/>
</dbReference>
<dbReference type="CDD" id="cd02135">
    <property type="entry name" value="YdjA-like"/>
    <property type="match status" value="1"/>
</dbReference>
<evidence type="ECO:0000256" key="7">
    <source>
        <dbReference type="ARBA" id="ARBA00023027"/>
    </source>
</evidence>
<dbReference type="AlphaFoldDB" id="A0A143PCC5"/>
<dbReference type="SUPFAM" id="SSF55469">
    <property type="entry name" value="FMN-dependent nitroreductase-like"/>
    <property type="match status" value="1"/>
</dbReference>
<dbReference type="RefSeq" id="WP_047132868.1">
    <property type="nucleotide sequence ID" value="NZ_CP015114.1"/>
</dbReference>
<dbReference type="PANTHER" id="PTHR43821:SF1">
    <property type="entry name" value="NAD(P)H NITROREDUCTASE YDJA-RELATED"/>
    <property type="match status" value="1"/>
</dbReference>
<dbReference type="Pfam" id="PF00881">
    <property type="entry name" value="Nitroreductase"/>
    <property type="match status" value="1"/>
</dbReference>
<evidence type="ECO:0000256" key="1">
    <source>
        <dbReference type="ARBA" id="ARBA00001917"/>
    </source>
</evidence>
<evidence type="ECO:0000313" key="10">
    <source>
        <dbReference type="EMBL" id="RZI01007.1"/>
    </source>
</evidence>
<dbReference type="Proteomes" id="UP000293854">
    <property type="component" value="Unassembled WGS sequence"/>
</dbReference>
<dbReference type="GO" id="GO:0016491">
    <property type="term" value="F:oxidoreductase activity"/>
    <property type="evidence" value="ECO:0007669"/>
    <property type="project" value="UniProtKB-KW"/>
</dbReference>
<evidence type="ECO:0000256" key="4">
    <source>
        <dbReference type="ARBA" id="ARBA00022643"/>
    </source>
</evidence>
<feature type="domain" description="Nitroreductase" evidence="8">
    <location>
        <begin position="7"/>
        <end position="157"/>
    </location>
</feature>
<evidence type="ECO:0000259" key="8">
    <source>
        <dbReference type="Pfam" id="PF00881"/>
    </source>
</evidence>
<reference evidence="9 12" key="2">
    <citation type="submission" date="2021-01" db="EMBL/GenBank/DDBJ databases">
        <title>FDA dAtabase for Regulatory Grade micrObial Sequences (FDA-ARGOS): Supporting development and validation of Infectious Disease Dx tests.</title>
        <authorList>
            <person name="Sproer C."/>
            <person name="Gronow S."/>
            <person name="Severitt S."/>
            <person name="Schroder I."/>
            <person name="Tallon L."/>
            <person name="Sadzewicz L."/>
            <person name="Zhao X."/>
            <person name="Boylan J."/>
            <person name="Ott S."/>
            <person name="Bowen H."/>
            <person name="Vavikolanu K."/>
            <person name="Mehta A."/>
            <person name="Aluvathingal J."/>
            <person name="Nadendla S."/>
            <person name="Lowell S."/>
            <person name="Myers T."/>
            <person name="Yan Y."/>
            <person name="Sichtig H."/>
        </authorList>
    </citation>
    <scope>NUCLEOTIDE SEQUENCE [LARGE SCALE GENOMIC DNA]</scope>
    <source>
        <strain evidence="9 12">FDAARGOS_1148</strain>
    </source>
</reference>
<protein>
    <submittedName>
        <fullName evidence="10">Nitroreductase</fullName>
    </submittedName>
</protein>
<keyword evidence="4" id="KW-0288">FMN</keyword>
<evidence type="ECO:0000256" key="5">
    <source>
        <dbReference type="ARBA" id="ARBA00022857"/>
    </source>
</evidence>
<gene>
    <name evidence="10" type="ORF">EIG99_09885</name>
    <name evidence="9" type="ORF">I6J05_00245</name>
</gene>
<evidence type="ECO:0000313" key="12">
    <source>
        <dbReference type="Proteomes" id="UP000595942"/>
    </source>
</evidence>
<keyword evidence="6" id="KW-0560">Oxidoreductase</keyword>
<reference evidence="10 11" key="1">
    <citation type="submission" date="2018-11" db="EMBL/GenBank/DDBJ databases">
        <title>Genomic profiling of Staphylococcus species from a Poultry farm system in KwaZulu-Natal, South Africa.</title>
        <authorList>
            <person name="Amoako D.G."/>
            <person name="Somboro A.M."/>
            <person name="Abia A.L.K."/>
            <person name="Bester L.A."/>
            <person name="Essack S.Y."/>
        </authorList>
    </citation>
    <scope>NUCLEOTIDE SEQUENCE [LARGE SCALE GENOMIC DNA]</scope>
    <source>
        <strain evidence="10 11">SA11</strain>
    </source>
</reference>
<organism evidence="10 11">
    <name type="scientific">Staphylococcus condimenti</name>
    <dbReference type="NCBI Taxonomy" id="70255"/>
    <lineage>
        <taxon>Bacteria</taxon>
        <taxon>Bacillati</taxon>
        <taxon>Bacillota</taxon>
        <taxon>Bacilli</taxon>
        <taxon>Bacillales</taxon>
        <taxon>Staphylococcaceae</taxon>
        <taxon>Staphylococcus</taxon>
    </lineage>
</organism>
<comment type="cofactor">
    <cofactor evidence="1">
        <name>FMN</name>
        <dbReference type="ChEBI" id="CHEBI:58210"/>
    </cofactor>
</comment>
<proteinExistence type="inferred from homology"/>
<keyword evidence="7" id="KW-0520">NAD</keyword>